<evidence type="ECO:0000313" key="3">
    <source>
        <dbReference type="RefSeq" id="XP_017337668.1"/>
    </source>
</evidence>
<keyword evidence="2" id="KW-1185">Reference proteome</keyword>
<feature type="region of interest" description="Disordered" evidence="1">
    <location>
        <begin position="117"/>
        <end position="142"/>
    </location>
</feature>
<evidence type="ECO:0000313" key="2">
    <source>
        <dbReference type="Proteomes" id="UP000221080"/>
    </source>
</evidence>
<evidence type="ECO:0000256" key="1">
    <source>
        <dbReference type="SAM" id="MobiDB-lite"/>
    </source>
</evidence>
<name>A0A2D0S4I7_ICTPU</name>
<dbReference type="OrthoDB" id="8922241at2759"/>
<dbReference type="Proteomes" id="UP000221080">
    <property type="component" value="Chromosome 12"/>
</dbReference>
<feature type="compositionally biased region" description="Polar residues" evidence="1">
    <location>
        <begin position="131"/>
        <end position="142"/>
    </location>
</feature>
<dbReference type="GeneID" id="108273138"/>
<gene>
    <name evidence="3" type="primary">LOC108273138</name>
</gene>
<protein>
    <submittedName>
        <fullName evidence="3">Uncharacterized protein LOC108273138 isoform X3</fullName>
    </submittedName>
</protein>
<proteinExistence type="predicted"/>
<accession>A0A2D0S4I7</accession>
<reference evidence="2" key="1">
    <citation type="journal article" date="2016" name="Nat. Commun.">
        <title>The channel catfish genome sequence provides insights into the evolution of scale formation in teleosts.</title>
        <authorList>
            <person name="Liu Z."/>
            <person name="Liu S."/>
            <person name="Yao J."/>
            <person name="Bao L."/>
            <person name="Zhang J."/>
            <person name="Li Y."/>
            <person name="Jiang C."/>
            <person name="Sun L."/>
            <person name="Wang R."/>
            <person name="Zhang Y."/>
            <person name="Zhou T."/>
            <person name="Zeng Q."/>
            <person name="Fu Q."/>
            <person name="Gao S."/>
            <person name="Li N."/>
            <person name="Koren S."/>
            <person name="Jiang Y."/>
            <person name="Zimin A."/>
            <person name="Xu P."/>
            <person name="Phillippy A.M."/>
            <person name="Geng X."/>
            <person name="Song L."/>
            <person name="Sun F."/>
            <person name="Li C."/>
            <person name="Wang X."/>
            <person name="Chen A."/>
            <person name="Jin Y."/>
            <person name="Yuan Z."/>
            <person name="Yang Y."/>
            <person name="Tan S."/>
            <person name="Peatman E."/>
            <person name="Lu J."/>
            <person name="Qin Z."/>
            <person name="Dunham R."/>
            <person name="Li Z."/>
            <person name="Sonstegard T."/>
            <person name="Feng J."/>
            <person name="Danzmann R.G."/>
            <person name="Schroeder S."/>
            <person name="Scheffler B."/>
            <person name="Duke M.V."/>
            <person name="Ballard L."/>
            <person name="Kucuktas H."/>
            <person name="Kaltenboeck L."/>
            <person name="Liu H."/>
            <person name="Armbruster J."/>
            <person name="Xie Y."/>
            <person name="Kirby M.L."/>
            <person name="Tian Y."/>
            <person name="Flanagan M.E."/>
            <person name="Mu W."/>
            <person name="Waldbieser G.C."/>
        </authorList>
    </citation>
    <scope>NUCLEOTIDE SEQUENCE [LARGE SCALE GENOMIC DNA]</scope>
    <source>
        <strain evidence="2">SDA103</strain>
    </source>
</reference>
<organism evidence="2 3">
    <name type="scientific">Ictalurus punctatus</name>
    <name type="common">Channel catfish</name>
    <name type="synonym">Silurus punctatus</name>
    <dbReference type="NCBI Taxonomy" id="7998"/>
    <lineage>
        <taxon>Eukaryota</taxon>
        <taxon>Metazoa</taxon>
        <taxon>Chordata</taxon>
        <taxon>Craniata</taxon>
        <taxon>Vertebrata</taxon>
        <taxon>Euteleostomi</taxon>
        <taxon>Actinopterygii</taxon>
        <taxon>Neopterygii</taxon>
        <taxon>Teleostei</taxon>
        <taxon>Ostariophysi</taxon>
        <taxon>Siluriformes</taxon>
        <taxon>Ictaluridae</taxon>
        <taxon>Ictalurus</taxon>
    </lineage>
</organism>
<feature type="compositionally biased region" description="Basic and acidic residues" evidence="1">
    <location>
        <begin position="117"/>
        <end position="130"/>
    </location>
</feature>
<dbReference type="AlphaFoldDB" id="A0A2D0S4I7"/>
<reference evidence="3" key="2">
    <citation type="submission" date="2025-08" db="UniProtKB">
        <authorList>
            <consortium name="RefSeq"/>
        </authorList>
    </citation>
    <scope>IDENTIFICATION</scope>
    <source>
        <tissue evidence="3">Blood</tissue>
    </source>
</reference>
<dbReference type="RefSeq" id="XP_017337668.1">
    <property type="nucleotide sequence ID" value="XM_017482179.3"/>
</dbReference>
<sequence>MFTQDVPCFSQEAEIIPEMQQLQNVEGLPSLISEALWRNGEDQHTEQTLLKMSTVKLVDFRKTRGLNAKIISEGNCHTGVPGKSSFHGDQQSLQAQVKMCSVRLVDCRKILNRKAIDEGDPEDGAHDHEYNSSGFSSPMLQE</sequence>